<gene>
    <name evidence="1" type="ORF">S01H1_11852</name>
</gene>
<dbReference type="EMBL" id="BARS01006057">
    <property type="protein sequence ID" value="GAF82656.1"/>
    <property type="molecule type" value="Genomic_DNA"/>
</dbReference>
<evidence type="ECO:0000313" key="1">
    <source>
        <dbReference type="EMBL" id="GAF82656.1"/>
    </source>
</evidence>
<name>X0T5N9_9ZZZZ</name>
<proteinExistence type="predicted"/>
<comment type="caution">
    <text evidence="1">The sequence shown here is derived from an EMBL/GenBank/DDBJ whole genome shotgun (WGS) entry which is preliminary data.</text>
</comment>
<sequence length="409" mass="44589">MTQSWKYVSALLSVLLLFAFSGLCPRSAYGTAGYCSSDTAEPPFLASGTDPNLLLVIDNSASMYDLAYIEAQGSCYDDTYNDLTTYAGYFKPGTWYAYRFAAERFEAKTEAEAAGLRGSATYKNSDVCITIDAAPSVTMFAAKGNFLNWVMASKLDIEKEILTGGKYESADTRLVLESRGCLDRRFVKKVAVEDSSLDTFYLTLGVRPPDDGEKAGDPDDDTTRIEIFNVTDSGFLNEDCQAAIDELSAESPNQGQIKQDIEDCMGYSPSDHDLRNSMAAFTHSIHNCWYQSKHGEWPPGAGTVQSIKNDCEKIYDAFDPDDITPDDSGYVCSDVYVGGCWDGGWNADPCVEQALQAYCTGLEIAPVIDASDQAGETGEFWNIPAVLVDSGVVAQLGEPLRVLKGHILQ</sequence>
<dbReference type="AlphaFoldDB" id="X0T5N9"/>
<reference evidence="1" key="1">
    <citation type="journal article" date="2014" name="Front. Microbiol.">
        <title>High frequency of phylogenetically diverse reductive dehalogenase-homologous genes in deep subseafloor sedimentary metagenomes.</title>
        <authorList>
            <person name="Kawai M."/>
            <person name="Futagami T."/>
            <person name="Toyoda A."/>
            <person name="Takaki Y."/>
            <person name="Nishi S."/>
            <person name="Hori S."/>
            <person name="Arai W."/>
            <person name="Tsubouchi T."/>
            <person name="Morono Y."/>
            <person name="Uchiyama I."/>
            <person name="Ito T."/>
            <person name="Fujiyama A."/>
            <person name="Inagaki F."/>
            <person name="Takami H."/>
        </authorList>
    </citation>
    <scope>NUCLEOTIDE SEQUENCE</scope>
    <source>
        <strain evidence="1">Expedition CK06-06</strain>
    </source>
</reference>
<accession>X0T5N9</accession>
<feature type="non-terminal residue" evidence="1">
    <location>
        <position position="409"/>
    </location>
</feature>
<organism evidence="1">
    <name type="scientific">marine sediment metagenome</name>
    <dbReference type="NCBI Taxonomy" id="412755"/>
    <lineage>
        <taxon>unclassified sequences</taxon>
        <taxon>metagenomes</taxon>
        <taxon>ecological metagenomes</taxon>
    </lineage>
</organism>
<protein>
    <submittedName>
        <fullName evidence="1">Uncharacterized protein</fullName>
    </submittedName>
</protein>